<proteinExistence type="predicted"/>
<dbReference type="Proteomes" id="UP001603857">
    <property type="component" value="Unassembled WGS sequence"/>
</dbReference>
<organism evidence="2 3">
    <name type="scientific">Flemingia macrophylla</name>
    <dbReference type="NCBI Taxonomy" id="520843"/>
    <lineage>
        <taxon>Eukaryota</taxon>
        <taxon>Viridiplantae</taxon>
        <taxon>Streptophyta</taxon>
        <taxon>Embryophyta</taxon>
        <taxon>Tracheophyta</taxon>
        <taxon>Spermatophyta</taxon>
        <taxon>Magnoliopsida</taxon>
        <taxon>eudicotyledons</taxon>
        <taxon>Gunneridae</taxon>
        <taxon>Pentapetalae</taxon>
        <taxon>rosids</taxon>
        <taxon>fabids</taxon>
        <taxon>Fabales</taxon>
        <taxon>Fabaceae</taxon>
        <taxon>Papilionoideae</taxon>
        <taxon>50 kb inversion clade</taxon>
        <taxon>NPAAA clade</taxon>
        <taxon>indigoferoid/millettioid clade</taxon>
        <taxon>Phaseoleae</taxon>
        <taxon>Flemingia</taxon>
    </lineage>
</organism>
<name>A0ABD1NHU7_9FABA</name>
<reference evidence="2 3" key="1">
    <citation type="submission" date="2024-08" db="EMBL/GenBank/DDBJ databases">
        <title>Insights into the chromosomal genome structure of Flemingia macrophylla.</title>
        <authorList>
            <person name="Ding Y."/>
            <person name="Zhao Y."/>
            <person name="Bi W."/>
            <person name="Wu M."/>
            <person name="Zhao G."/>
            <person name="Gong Y."/>
            <person name="Li W."/>
            <person name="Zhang P."/>
        </authorList>
    </citation>
    <scope>NUCLEOTIDE SEQUENCE [LARGE SCALE GENOMIC DNA]</scope>
    <source>
        <strain evidence="2">DYQJB</strain>
        <tissue evidence="2">Leaf</tissue>
    </source>
</reference>
<gene>
    <name evidence="2" type="ORF">Fmac_001438</name>
</gene>
<evidence type="ECO:0000313" key="2">
    <source>
        <dbReference type="EMBL" id="KAL2347438.1"/>
    </source>
</evidence>
<protein>
    <submittedName>
        <fullName evidence="2">Uncharacterized protein</fullName>
    </submittedName>
</protein>
<evidence type="ECO:0000256" key="1">
    <source>
        <dbReference type="SAM" id="MobiDB-lite"/>
    </source>
</evidence>
<feature type="region of interest" description="Disordered" evidence="1">
    <location>
        <begin position="44"/>
        <end position="67"/>
    </location>
</feature>
<accession>A0ABD1NHU7</accession>
<comment type="caution">
    <text evidence="2">The sequence shown here is derived from an EMBL/GenBank/DDBJ whole genome shotgun (WGS) entry which is preliminary data.</text>
</comment>
<feature type="compositionally biased region" description="Polar residues" evidence="1">
    <location>
        <begin position="45"/>
        <end position="56"/>
    </location>
</feature>
<sequence>MQRAKGDEAKHWKVQSRVLEIHRVAINEDQKLPNSKLGLSDTVGLISSDSTSPDADSNSEESCFYIS</sequence>
<evidence type="ECO:0000313" key="3">
    <source>
        <dbReference type="Proteomes" id="UP001603857"/>
    </source>
</evidence>
<dbReference type="AlphaFoldDB" id="A0ABD1NHU7"/>
<dbReference type="EMBL" id="JBGMDY010000001">
    <property type="protein sequence ID" value="KAL2347438.1"/>
    <property type="molecule type" value="Genomic_DNA"/>
</dbReference>
<keyword evidence="3" id="KW-1185">Reference proteome</keyword>